<dbReference type="SUPFAM" id="SSF53098">
    <property type="entry name" value="Ribonuclease H-like"/>
    <property type="match status" value="1"/>
</dbReference>
<organism evidence="2">
    <name type="scientific">Opuntia streptacantha</name>
    <name type="common">Prickly pear cactus</name>
    <name type="synonym">Opuntia cardona</name>
    <dbReference type="NCBI Taxonomy" id="393608"/>
    <lineage>
        <taxon>Eukaryota</taxon>
        <taxon>Viridiplantae</taxon>
        <taxon>Streptophyta</taxon>
        <taxon>Embryophyta</taxon>
        <taxon>Tracheophyta</taxon>
        <taxon>Spermatophyta</taxon>
        <taxon>Magnoliopsida</taxon>
        <taxon>eudicotyledons</taxon>
        <taxon>Gunneridae</taxon>
        <taxon>Pentapetalae</taxon>
        <taxon>Caryophyllales</taxon>
        <taxon>Cactineae</taxon>
        <taxon>Cactaceae</taxon>
        <taxon>Opuntioideae</taxon>
        <taxon>Opuntia</taxon>
    </lineage>
</organism>
<dbReference type="GO" id="GO:0003676">
    <property type="term" value="F:nucleic acid binding"/>
    <property type="evidence" value="ECO:0007669"/>
    <property type="project" value="InterPro"/>
</dbReference>
<dbReference type="PANTHER" id="PTHR47723">
    <property type="entry name" value="OS05G0353850 PROTEIN"/>
    <property type="match status" value="1"/>
</dbReference>
<dbReference type="InterPro" id="IPR012337">
    <property type="entry name" value="RNaseH-like_sf"/>
</dbReference>
<sequence length="207" mass="23137">MNLGREREGDRGPRLKEKRRSLKLASHVMKKAVIPVPQFIRWNPPTPGTVKLNFDGSLQGRSAAGGYILRDWKGEPLMVGASNYGNTSIIIAESRALRDGLQAALQLGLHQLDIEGDNAVVIGALRREIDVPWQIRTVIEDLQSMLQQIAHSQVMHIYREANMAADWLSKFGHSISDTWSATQCNSIDFVTIIQDDRIGRTLVRRGS</sequence>
<evidence type="ECO:0000313" key="2">
    <source>
        <dbReference type="EMBL" id="MBA4658993.1"/>
    </source>
</evidence>
<accession>A0A7C9A6W4</accession>
<dbReference type="InterPro" id="IPR053151">
    <property type="entry name" value="RNase_H-like"/>
</dbReference>
<dbReference type="InterPro" id="IPR036397">
    <property type="entry name" value="RNaseH_sf"/>
</dbReference>
<evidence type="ECO:0000259" key="1">
    <source>
        <dbReference type="Pfam" id="PF13456"/>
    </source>
</evidence>
<feature type="domain" description="RNase H type-1" evidence="1">
    <location>
        <begin position="53"/>
        <end position="171"/>
    </location>
</feature>
<dbReference type="InterPro" id="IPR044730">
    <property type="entry name" value="RNase_H-like_dom_plant"/>
</dbReference>
<dbReference type="InterPro" id="IPR002156">
    <property type="entry name" value="RNaseH_domain"/>
</dbReference>
<name>A0A7C9A6W4_OPUST</name>
<dbReference type="CDD" id="cd06222">
    <property type="entry name" value="RNase_H_like"/>
    <property type="match status" value="1"/>
</dbReference>
<dbReference type="Gene3D" id="3.30.420.10">
    <property type="entry name" value="Ribonuclease H-like superfamily/Ribonuclease H"/>
    <property type="match status" value="1"/>
</dbReference>
<reference evidence="2" key="1">
    <citation type="journal article" date="2013" name="J. Plant Res.">
        <title>Effect of fungi and light on seed germination of three Opuntia species from semiarid lands of central Mexico.</title>
        <authorList>
            <person name="Delgado-Sanchez P."/>
            <person name="Jimenez-Bremont J.F."/>
            <person name="Guerrero-Gonzalez Mde L."/>
            <person name="Flores J."/>
        </authorList>
    </citation>
    <scope>NUCLEOTIDE SEQUENCE</scope>
    <source>
        <tissue evidence="2">Cladode</tissue>
    </source>
</reference>
<dbReference type="PANTHER" id="PTHR47723:SF23">
    <property type="entry name" value="REVERSE TRANSCRIPTASE-LIKE PROTEIN"/>
    <property type="match status" value="1"/>
</dbReference>
<reference evidence="2" key="2">
    <citation type="submission" date="2020-07" db="EMBL/GenBank/DDBJ databases">
        <authorList>
            <person name="Vera ALvarez R."/>
            <person name="Arias-Moreno D.M."/>
            <person name="Jimenez-Jacinto V."/>
            <person name="Jimenez-Bremont J.F."/>
            <person name="Swaminathan K."/>
            <person name="Moose S.P."/>
            <person name="Guerrero-Gonzalez M.L."/>
            <person name="Marino-Ramirez L."/>
            <person name="Landsman D."/>
            <person name="Rodriguez-Kessler M."/>
            <person name="Delgado-Sanchez P."/>
        </authorList>
    </citation>
    <scope>NUCLEOTIDE SEQUENCE</scope>
    <source>
        <tissue evidence="2">Cladode</tissue>
    </source>
</reference>
<dbReference type="GO" id="GO:0004523">
    <property type="term" value="F:RNA-DNA hybrid ribonuclease activity"/>
    <property type="evidence" value="ECO:0007669"/>
    <property type="project" value="InterPro"/>
</dbReference>
<dbReference type="Pfam" id="PF13456">
    <property type="entry name" value="RVT_3"/>
    <property type="match status" value="1"/>
</dbReference>
<protein>
    <recommendedName>
        <fullName evidence="1">RNase H type-1 domain-containing protein</fullName>
    </recommendedName>
</protein>
<proteinExistence type="predicted"/>
<dbReference type="AlphaFoldDB" id="A0A7C9A6W4"/>
<dbReference type="EMBL" id="GISG01202560">
    <property type="protein sequence ID" value="MBA4658993.1"/>
    <property type="molecule type" value="Transcribed_RNA"/>
</dbReference>